<dbReference type="EMBL" id="JH712269">
    <property type="protein sequence ID" value="EJD74555.1"/>
    <property type="molecule type" value="Genomic_DNA"/>
</dbReference>
<gene>
    <name evidence="1" type="ORF">LOAG_18141</name>
</gene>
<dbReference type="KEGG" id="loa:LOAG_18141"/>
<proteinExistence type="predicted"/>
<accession>A0A1S0UG48</accession>
<reference evidence="1" key="1">
    <citation type="submission" date="2012-04" db="EMBL/GenBank/DDBJ databases">
        <title>The Genome Sequence of Loa loa.</title>
        <authorList>
            <consortium name="The Broad Institute Genome Sequencing Platform"/>
            <consortium name="Broad Institute Genome Sequencing Center for Infectious Disease"/>
            <person name="Nutman T.B."/>
            <person name="Fink D.L."/>
            <person name="Russ C."/>
            <person name="Young S."/>
            <person name="Zeng Q."/>
            <person name="Gargeya S."/>
            <person name="Alvarado L."/>
            <person name="Berlin A."/>
            <person name="Chapman S.B."/>
            <person name="Chen Z."/>
            <person name="Freedman E."/>
            <person name="Gellesch M."/>
            <person name="Goldberg J."/>
            <person name="Griggs A."/>
            <person name="Gujja S."/>
            <person name="Heilman E.R."/>
            <person name="Heiman D."/>
            <person name="Howarth C."/>
            <person name="Mehta T."/>
            <person name="Neiman D."/>
            <person name="Pearson M."/>
            <person name="Roberts A."/>
            <person name="Saif S."/>
            <person name="Shea T."/>
            <person name="Shenoy N."/>
            <person name="Sisk P."/>
            <person name="Stolte C."/>
            <person name="Sykes S."/>
            <person name="White J."/>
            <person name="Yandava C."/>
            <person name="Haas B."/>
            <person name="Henn M.R."/>
            <person name="Nusbaum C."/>
            <person name="Birren B."/>
        </authorList>
    </citation>
    <scope>NUCLEOTIDE SEQUENCE [LARGE SCALE GENOMIC DNA]</scope>
</reference>
<protein>
    <submittedName>
        <fullName evidence="1">Uncharacterized protein</fullName>
    </submittedName>
</protein>
<dbReference type="GeneID" id="9949967"/>
<dbReference type="InParanoid" id="A0A1S0UG48"/>
<dbReference type="CTD" id="9949967"/>
<evidence type="ECO:0000313" key="1">
    <source>
        <dbReference type="EMBL" id="EJD74555.1"/>
    </source>
</evidence>
<dbReference type="RefSeq" id="XP_020305468.1">
    <property type="nucleotide sequence ID" value="XM_020450808.1"/>
</dbReference>
<organism evidence="1">
    <name type="scientific">Loa loa</name>
    <name type="common">Eye worm</name>
    <name type="synonym">Filaria loa</name>
    <dbReference type="NCBI Taxonomy" id="7209"/>
    <lineage>
        <taxon>Eukaryota</taxon>
        <taxon>Metazoa</taxon>
        <taxon>Ecdysozoa</taxon>
        <taxon>Nematoda</taxon>
        <taxon>Chromadorea</taxon>
        <taxon>Rhabditida</taxon>
        <taxon>Spirurina</taxon>
        <taxon>Spiruromorpha</taxon>
        <taxon>Filarioidea</taxon>
        <taxon>Onchocercidae</taxon>
        <taxon>Loa</taxon>
    </lineage>
</organism>
<sequence length="182" mass="21828">MSQEDDINDTSKCYLEKKKILKLLDDMQEMNWRPIDQNILNEHCEQYENHRRMNVDQVKRIELYVGTLILESEDNNFRATSRKQGISKTSRDTKIKLLSFLLERKSLKGRMWVPAKKLQYFEMNTDGEIGNTSAIKNLLYSEFQDIRRNDRNWIKAIKAIERVLRNRSHRRKIVPLEYGNDY</sequence>
<dbReference type="AlphaFoldDB" id="A0A1S0UG48"/>
<name>A0A1S0UG48_LOALO</name>